<dbReference type="EC" id="4.6.1.1" evidence="8"/>
<dbReference type="AlphaFoldDB" id="A0A098LQ86"/>
<feature type="region of interest" description="Disordered" evidence="5">
    <location>
        <begin position="116"/>
        <end position="142"/>
    </location>
</feature>
<dbReference type="PROSITE" id="PS01124">
    <property type="entry name" value="HTH_ARAC_FAMILY_2"/>
    <property type="match status" value="1"/>
</dbReference>
<evidence type="ECO:0000256" key="1">
    <source>
        <dbReference type="ARBA" id="ARBA00023015"/>
    </source>
</evidence>
<evidence type="ECO:0000313" key="8">
    <source>
        <dbReference type="EMBL" id="GAL88642.1"/>
    </source>
</evidence>
<dbReference type="OrthoDB" id="9779074at2"/>
<reference evidence="9" key="1">
    <citation type="journal article" date="2014" name="Genome Announc.">
        <title>Draft Genome Sequence of Marine Flavobacterium Jejuia pallidilutea Strain 11shimoA1 and Pigmentation Mutants.</title>
        <authorList>
            <person name="Takatani N."/>
            <person name="Nakanishi M."/>
            <person name="Meirelles P."/>
            <person name="Mino S."/>
            <person name="Suda W."/>
            <person name="Oshima K."/>
            <person name="Hattori M."/>
            <person name="Ohkuma M."/>
            <person name="Hosokawa M."/>
            <person name="Miyashita K."/>
            <person name="Thompson F.L."/>
            <person name="Niwa A."/>
            <person name="Sawabe T."/>
            <person name="Sawabe T."/>
        </authorList>
    </citation>
    <scope>NUCLEOTIDE SEQUENCE [LARGE SCALE GENOMIC DNA]</scope>
    <source>
        <strain evidence="9">JCM 19538</strain>
    </source>
</reference>
<evidence type="ECO:0000256" key="5">
    <source>
        <dbReference type="SAM" id="MobiDB-lite"/>
    </source>
</evidence>
<keyword evidence="4" id="KW-0802">TPR repeat</keyword>
<dbReference type="InterPro" id="IPR020449">
    <property type="entry name" value="Tscrpt_reg_AraC-type_HTH"/>
</dbReference>
<feature type="domain" description="HTH araC/xylS-type" evidence="7">
    <location>
        <begin position="12"/>
        <end position="111"/>
    </location>
</feature>
<dbReference type="InterPro" id="IPR019734">
    <property type="entry name" value="TPR_rpt"/>
</dbReference>
<dbReference type="PANTHER" id="PTHR43280:SF2">
    <property type="entry name" value="HTH-TYPE TRANSCRIPTIONAL REGULATOR EXSA"/>
    <property type="match status" value="1"/>
</dbReference>
<keyword evidence="2" id="KW-0238">DNA-binding</keyword>
<gene>
    <name evidence="8" type="ORF">JCM19538_3155</name>
</gene>
<dbReference type="Gene3D" id="1.10.10.60">
    <property type="entry name" value="Homeodomain-like"/>
    <property type="match status" value="1"/>
</dbReference>
<evidence type="ECO:0000256" key="4">
    <source>
        <dbReference type="PROSITE-ProRule" id="PRU00339"/>
    </source>
</evidence>
<evidence type="ECO:0000313" key="9">
    <source>
        <dbReference type="Proteomes" id="UP000030184"/>
    </source>
</evidence>
<keyword evidence="8" id="KW-0456">Lyase</keyword>
<keyword evidence="1" id="KW-0805">Transcription regulation</keyword>
<feature type="repeat" description="TPR" evidence="4">
    <location>
        <begin position="481"/>
        <end position="514"/>
    </location>
</feature>
<dbReference type="InterPro" id="IPR018060">
    <property type="entry name" value="HTH_AraC"/>
</dbReference>
<dbReference type="EMBL" id="BBNY01000003">
    <property type="protein sequence ID" value="GAL88642.1"/>
    <property type="molecule type" value="Genomic_DNA"/>
</dbReference>
<keyword evidence="6" id="KW-0812">Transmembrane</keyword>
<name>A0A098LQ86_9FLAO</name>
<keyword evidence="3" id="KW-0804">Transcription</keyword>
<feature type="compositionally biased region" description="Basic and acidic residues" evidence="5">
    <location>
        <begin position="116"/>
        <end position="125"/>
    </location>
</feature>
<feature type="transmembrane region" description="Helical" evidence="6">
    <location>
        <begin position="154"/>
        <end position="172"/>
    </location>
</feature>
<evidence type="ECO:0000259" key="7">
    <source>
        <dbReference type="PROSITE" id="PS01124"/>
    </source>
</evidence>
<dbReference type="PRINTS" id="PR00032">
    <property type="entry name" value="HTHARAC"/>
</dbReference>
<accession>A0A098LQ86</accession>
<dbReference type="InterPro" id="IPR018062">
    <property type="entry name" value="HTH_AraC-typ_CS"/>
</dbReference>
<dbReference type="SMART" id="SM00342">
    <property type="entry name" value="HTH_ARAC"/>
    <property type="match status" value="1"/>
</dbReference>
<keyword evidence="6" id="KW-0472">Membrane</keyword>
<dbReference type="InterPro" id="IPR011990">
    <property type="entry name" value="TPR-like_helical_dom_sf"/>
</dbReference>
<dbReference type="InterPro" id="IPR009057">
    <property type="entry name" value="Homeodomain-like_sf"/>
</dbReference>
<organism evidence="8 9">
    <name type="scientific">Jejuia pallidilutea</name>
    <dbReference type="NCBI Taxonomy" id="504487"/>
    <lineage>
        <taxon>Bacteria</taxon>
        <taxon>Pseudomonadati</taxon>
        <taxon>Bacteroidota</taxon>
        <taxon>Flavobacteriia</taxon>
        <taxon>Flavobacteriales</taxon>
        <taxon>Flavobacteriaceae</taxon>
        <taxon>Jejuia</taxon>
    </lineage>
</organism>
<protein>
    <submittedName>
        <fullName evidence="8">Adenylate cyclase</fullName>
        <ecNumber evidence="8">4.6.1.1</ecNumber>
    </submittedName>
</protein>
<keyword evidence="9" id="KW-1185">Reference proteome</keyword>
<dbReference type="Pfam" id="PF12833">
    <property type="entry name" value="HTH_18"/>
    <property type="match status" value="1"/>
</dbReference>
<dbReference type="Gene3D" id="3.40.50.10610">
    <property type="entry name" value="ABC-type transport auxiliary lipoprotein component"/>
    <property type="match status" value="1"/>
</dbReference>
<dbReference type="PROSITE" id="PS00041">
    <property type="entry name" value="HTH_ARAC_FAMILY_1"/>
    <property type="match status" value="1"/>
</dbReference>
<dbReference type="GO" id="GO:0003700">
    <property type="term" value="F:DNA-binding transcription factor activity"/>
    <property type="evidence" value="ECO:0007669"/>
    <property type="project" value="InterPro"/>
</dbReference>
<dbReference type="PROSITE" id="PS50005">
    <property type="entry name" value="TPR"/>
    <property type="match status" value="2"/>
</dbReference>
<evidence type="ECO:0000256" key="3">
    <source>
        <dbReference type="ARBA" id="ARBA00023163"/>
    </source>
</evidence>
<dbReference type="PANTHER" id="PTHR43280">
    <property type="entry name" value="ARAC-FAMILY TRANSCRIPTIONAL REGULATOR"/>
    <property type="match status" value="1"/>
</dbReference>
<evidence type="ECO:0000256" key="2">
    <source>
        <dbReference type="ARBA" id="ARBA00023125"/>
    </source>
</evidence>
<dbReference type="Gene3D" id="1.25.40.10">
    <property type="entry name" value="Tetratricopeptide repeat domain"/>
    <property type="match status" value="2"/>
</dbReference>
<comment type="caution">
    <text evidence="8">The sequence shown here is derived from an EMBL/GenBank/DDBJ whole genome shotgun (WGS) entry which is preliminary data.</text>
</comment>
<feature type="repeat" description="TPR" evidence="4">
    <location>
        <begin position="406"/>
        <end position="439"/>
    </location>
</feature>
<dbReference type="SMART" id="SM00028">
    <property type="entry name" value="TPR"/>
    <property type="match status" value="3"/>
</dbReference>
<dbReference type="GO" id="GO:0043565">
    <property type="term" value="F:sequence-specific DNA binding"/>
    <property type="evidence" value="ECO:0007669"/>
    <property type="project" value="InterPro"/>
</dbReference>
<dbReference type="RefSeq" id="WP_045371365.1">
    <property type="nucleotide sequence ID" value="NZ_BBNY01000003.1"/>
</dbReference>
<keyword evidence="6" id="KW-1133">Transmembrane helix</keyword>
<evidence type="ECO:0000256" key="6">
    <source>
        <dbReference type="SAM" id="Phobius"/>
    </source>
</evidence>
<dbReference type="Proteomes" id="UP000030184">
    <property type="component" value="Unassembled WGS sequence"/>
</dbReference>
<sequence length="708" mass="81679">MSQTSYSSDFLNRAKTLVLDEISNEQFGVSELAAVMNMSRSSLLRKIKKQTGLSASQFIRKVRLEEAKILLEETEFTVSEISYKVGFSNTSYFIKCFREEFGFPPGESRKQFEEYKEESDKKNDEEVLNTKPSNETASLQEPSKSFLSRHKHKIIIVIAALVIAYISFYLGSTSEDAVAISNTQKSIAVLPFKNMSADSSNLYFVNGLMEASLGNLQKIEDLRVISRTSVEKYRASKQSVVEIAKELNVKYIVEGSGQKNKNEVLLNIQLVDAITDTPIWTAQYNYELDDIFELQNTVAKKIALAVEANITPKELARIDKKPTKNIEAYDMFLQGYEISQNKTAENLQQAILYYDKAISLDPEFAMAYAQKAIAYYYLDEFKIKKKYVNELNENADKALLYDAKSDISLMAKALYYVATHEFNLAIPHLEKALEYNPNSAGVVLFLSDLYARAVPNTAKYLKYALKGIQLNIEANDSIGKSYIYLHLSNALIQTGFVDEALENIDKSLRYNPNNEYAPFLKIFIEYAKYKNLEKTTELLENEWRKDTTRLDILNEVAKLNYYQENYKKAYKFYKILNTIKVERQIDVFPHESLKMAICYENMGLEEAAKQFYNSYSVYCKNDKSIYKSASLAFKHIYNGNYDDAIAEFKVFSNKSNFQYWVVVFLEQDPLIKKLQSHNEYHRVIQSIKDKFWEDHKEIKQTLKQNNLL</sequence>
<dbReference type="SUPFAM" id="SSF48452">
    <property type="entry name" value="TPR-like"/>
    <property type="match status" value="1"/>
</dbReference>
<dbReference type="SUPFAM" id="SSF46689">
    <property type="entry name" value="Homeodomain-like"/>
    <property type="match status" value="1"/>
</dbReference>
<dbReference type="GO" id="GO:0004016">
    <property type="term" value="F:adenylate cyclase activity"/>
    <property type="evidence" value="ECO:0007669"/>
    <property type="project" value="UniProtKB-EC"/>
</dbReference>
<feature type="compositionally biased region" description="Polar residues" evidence="5">
    <location>
        <begin position="130"/>
        <end position="142"/>
    </location>
</feature>
<proteinExistence type="predicted"/>